<dbReference type="PANTHER" id="PTHR45661:SF3">
    <property type="entry name" value="IG-LIKE DOMAIN-CONTAINING PROTEIN"/>
    <property type="match status" value="1"/>
</dbReference>
<dbReference type="SUPFAM" id="SSF52058">
    <property type="entry name" value="L domain-like"/>
    <property type="match status" value="1"/>
</dbReference>
<dbReference type="Proteomes" id="UP000886893">
    <property type="component" value="Unassembled WGS sequence"/>
</dbReference>
<dbReference type="InterPro" id="IPR053139">
    <property type="entry name" value="Surface_bspA-like"/>
</dbReference>
<dbReference type="InterPro" id="IPR032675">
    <property type="entry name" value="LRR_dom_sf"/>
</dbReference>
<feature type="signal peptide" evidence="1">
    <location>
        <begin position="1"/>
        <end position="26"/>
    </location>
</feature>
<evidence type="ECO:0000313" key="2">
    <source>
        <dbReference type="EMBL" id="HIT17829.1"/>
    </source>
</evidence>
<dbReference type="Pfam" id="PF13306">
    <property type="entry name" value="LRR_5"/>
    <property type="match status" value="2"/>
</dbReference>
<comment type="caution">
    <text evidence="2">The sequence shown here is derived from an EMBL/GenBank/DDBJ whole genome shotgun (WGS) entry which is preliminary data.</text>
</comment>
<evidence type="ECO:0000313" key="3">
    <source>
        <dbReference type="Proteomes" id="UP000886893"/>
    </source>
</evidence>
<accession>A0A9D1KAK7</accession>
<keyword evidence="1" id="KW-0732">Signal</keyword>
<sequence length="579" mass="62909">MKKIYNKVILSSFLLMGFLSGCGSVANGTKTYSYEYDYKEVEGGLEITGIRYNKKNKVLDITIPNEIRDKKVISIAPNALKDVDIIRHVIMGANIQNIGQEAFSSCDNLVSITFPTEVSMKIGDRAFENTALTSIQISNQIELGNEVYKNCQNVTSIQSNATVYGEDVFVGCQAVTDLTINFIGADSENPKTLDYLFGTIPTTLKTIKVTNAATFAENTFANLSSVTSIELPTNRYAKTLPEGLFAESNQLTKITIPFVGQQNYDETNPLADYNYSLAYLFDVADNSLLPTSLKEVVLHPTTTIENVKYGQSVIRPINFSNSASLTTLTLNSGVETIEASAFDGCSALENITLSSSLTRIGKDAFKETKYYTDAAQTKDTLIVLDSWAIGFEASGENHDVQINNSVVSAVSDELFKDNPYITSVRLSNVKTLGNEVFKGATNLKSVDMNLLTDVPASTFEDCTSLTEVNLPRITNVGARAFANNTSLTSMNLSRVTSIAESAFEGCTQLETITISRNLNEVGANAFLNTALSSVECININQAAIDALKALVANAEKYATTGNELLTQAINALQLPTEEE</sequence>
<feature type="chain" id="PRO_5038952268" evidence="1">
    <location>
        <begin position="27"/>
        <end position="579"/>
    </location>
</feature>
<dbReference type="Gene3D" id="3.80.10.10">
    <property type="entry name" value="Ribonuclease Inhibitor"/>
    <property type="match status" value="3"/>
</dbReference>
<dbReference type="PANTHER" id="PTHR45661">
    <property type="entry name" value="SURFACE ANTIGEN"/>
    <property type="match status" value="1"/>
</dbReference>
<dbReference type="InterPro" id="IPR026906">
    <property type="entry name" value="LRR_5"/>
</dbReference>
<gene>
    <name evidence="2" type="ORF">IAD04_05605</name>
</gene>
<protein>
    <submittedName>
        <fullName evidence="2">Leucine-rich repeat domain-containing protein</fullName>
    </submittedName>
</protein>
<proteinExistence type="predicted"/>
<organism evidence="2 3">
    <name type="scientific">Candidatus Caccosoma faecigallinarum</name>
    <dbReference type="NCBI Taxonomy" id="2840720"/>
    <lineage>
        <taxon>Bacteria</taxon>
        <taxon>Bacillati</taxon>
        <taxon>Bacillota</taxon>
        <taxon>Bacillota incertae sedis</taxon>
        <taxon>Candidatus Caccosoma</taxon>
    </lineage>
</organism>
<dbReference type="AlphaFoldDB" id="A0A9D1KAK7"/>
<reference evidence="2" key="1">
    <citation type="submission" date="2020-10" db="EMBL/GenBank/DDBJ databases">
        <authorList>
            <person name="Gilroy R."/>
        </authorList>
    </citation>
    <scope>NUCLEOTIDE SEQUENCE</scope>
    <source>
        <strain evidence="2">14508</strain>
    </source>
</reference>
<name>A0A9D1KAK7_9FIRM</name>
<evidence type="ECO:0000256" key="1">
    <source>
        <dbReference type="SAM" id="SignalP"/>
    </source>
</evidence>
<reference evidence="2" key="2">
    <citation type="journal article" date="2021" name="PeerJ">
        <title>Extensive microbial diversity within the chicken gut microbiome revealed by metagenomics and culture.</title>
        <authorList>
            <person name="Gilroy R."/>
            <person name="Ravi A."/>
            <person name="Getino M."/>
            <person name="Pursley I."/>
            <person name="Horton D.L."/>
            <person name="Alikhan N.F."/>
            <person name="Baker D."/>
            <person name="Gharbi K."/>
            <person name="Hall N."/>
            <person name="Watson M."/>
            <person name="Adriaenssens E.M."/>
            <person name="Foster-Nyarko E."/>
            <person name="Jarju S."/>
            <person name="Secka A."/>
            <person name="Antonio M."/>
            <person name="Oren A."/>
            <person name="Chaudhuri R.R."/>
            <person name="La Ragione R."/>
            <person name="Hildebrand F."/>
            <person name="Pallen M.J."/>
        </authorList>
    </citation>
    <scope>NUCLEOTIDE SEQUENCE</scope>
    <source>
        <strain evidence="2">14508</strain>
    </source>
</reference>
<dbReference type="PROSITE" id="PS51257">
    <property type="entry name" value="PROKAR_LIPOPROTEIN"/>
    <property type="match status" value="1"/>
</dbReference>
<dbReference type="EMBL" id="DVKI01000176">
    <property type="protein sequence ID" value="HIT17829.1"/>
    <property type="molecule type" value="Genomic_DNA"/>
</dbReference>